<dbReference type="GO" id="GO:0004713">
    <property type="term" value="F:protein tyrosine kinase activity"/>
    <property type="evidence" value="ECO:0007669"/>
    <property type="project" value="UniProtKB-KW"/>
</dbReference>
<evidence type="ECO:0000256" key="2">
    <source>
        <dbReference type="ARBA" id="ARBA00011903"/>
    </source>
</evidence>
<evidence type="ECO:0000256" key="8">
    <source>
        <dbReference type="ARBA" id="ARBA00051245"/>
    </source>
</evidence>
<evidence type="ECO:0000256" key="5">
    <source>
        <dbReference type="ARBA" id="ARBA00022777"/>
    </source>
</evidence>
<evidence type="ECO:0000256" key="7">
    <source>
        <dbReference type="ARBA" id="ARBA00023137"/>
    </source>
</evidence>
<keyword evidence="5 14" id="KW-0418">Kinase</keyword>
<feature type="domain" description="AAA" evidence="12">
    <location>
        <begin position="576"/>
        <end position="720"/>
    </location>
</feature>
<feature type="transmembrane region" description="Helical" evidence="11">
    <location>
        <begin position="52"/>
        <end position="72"/>
    </location>
</feature>
<dbReference type="InterPro" id="IPR005702">
    <property type="entry name" value="Wzc-like_C"/>
</dbReference>
<dbReference type="InterPro" id="IPR025669">
    <property type="entry name" value="AAA_dom"/>
</dbReference>
<protein>
    <recommendedName>
        <fullName evidence="2">non-specific protein-tyrosine kinase</fullName>
        <ecNumber evidence="2">2.7.10.2</ecNumber>
    </recommendedName>
</protein>
<keyword evidence="11" id="KW-1133">Transmembrane helix</keyword>
<evidence type="ECO:0000256" key="6">
    <source>
        <dbReference type="ARBA" id="ARBA00022840"/>
    </source>
</evidence>
<accession>A0A512NC94</accession>
<comment type="caution">
    <text evidence="14">The sequence shown here is derived from an EMBL/GenBank/DDBJ whole genome shotgun (WGS) entry which is preliminary data.</text>
</comment>
<dbReference type="Pfam" id="PF13807">
    <property type="entry name" value="GNVR"/>
    <property type="match status" value="1"/>
</dbReference>
<dbReference type="Gene3D" id="3.40.50.300">
    <property type="entry name" value="P-loop containing nucleotide triphosphate hydrolases"/>
    <property type="match status" value="1"/>
</dbReference>
<comment type="similarity">
    <text evidence="1">Belongs to the CpsD/CapB family.</text>
</comment>
<feature type="domain" description="Tyrosine-protein kinase G-rich" evidence="13">
    <location>
        <begin position="433"/>
        <end position="503"/>
    </location>
</feature>
<dbReference type="PANTHER" id="PTHR32309:SF13">
    <property type="entry name" value="FERRIC ENTEROBACTIN TRANSPORT PROTEIN FEPE"/>
    <property type="match status" value="1"/>
</dbReference>
<dbReference type="AlphaFoldDB" id="A0A512NC94"/>
<dbReference type="InterPro" id="IPR050445">
    <property type="entry name" value="Bact_polysacc_biosynth/exp"/>
</dbReference>
<dbReference type="CDD" id="cd05387">
    <property type="entry name" value="BY-kinase"/>
    <property type="match status" value="1"/>
</dbReference>
<evidence type="ECO:0000313" key="15">
    <source>
        <dbReference type="Proteomes" id="UP000321058"/>
    </source>
</evidence>
<dbReference type="PANTHER" id="PTHR32309">
    <property type="entry name" value="TYROSINE-PROTEIN KINASE"/>
    <property type="match status" value="1"/>
</dbReference>
<evidence type="ECO:0000256" key="11">
    <source>
        <dbReference type="SAM" id="Phobius"/>
    </source>
</evidence>
<keyword evidence="4" id="KW-0547">Nucleotide-binding</keyword>
<evidence type="ECO:0000256" key="10">
    <source>
        <dbReference type="SAM" id="MobiDB-lite"/>
    </source>
</evidence>
<dbReference type="SUPFAM" id="SSF52540">
    <property type="entry name" value="P-loop containing nucleoside triphosphate hydrolases"/>
    <property type="match status" value="1"/>
</dbReference>
<keyword evidence="6" id="KW-0067">ATP-binding</keyword>
<evidence type="ECO:0000259" key="12">
    <source>
        <dbReference type="Pfam" id="PF13614"/>
    </source>
</evidence>
<keyword evidence="11" id="KW-0472">Membrane</keyword>
<dbReference type="InterPro" id="IPR027417">
    <property type="entry name" value="P-loop_NTPase"/>
</dbReference>
<keyword evidence="15" id="KW-1185">Reference proteome</keyword>
<organism evidence="14 15">
    <name type="scientific">Reyranella soli</name>
    <dbReference type="NCBI Taxonomy" id="1230389"/>
    <lineage>
        <taxon>Bacteria</taxon>
        <taxon>Pseudomonadati</taxon>
        <taxon>Pseudomonadota</taxon>
        <taxon>Alphaproteobacteria</taxon>
        <taxon>Hyphomicrobiales</taxon>
        <taxon>Reyranellaceae</taxon>
        <taxon>Reyranella</taxon>
    </lineage>
</organism>
<dbReference type="OrthoDB" id="230260at2"/>
<evidence type="ECO:0000256" key="9">
    <source>
        <dbReference type="SAM" id="Coils"/>
    </source>
</evidence>
<dbReference type="InterPro" id="IPR032807">
    <property type="entry name" value="GNVR"/>
</dbReference>
<evidence type="ECO:0000256" key="3">
    <source>
        <dbReference type="ARBA" id="ARBA00022679"/>
    </source>
</evidence>
<feature type="coiled-coil region" evidence="9">
    <location>
        <begin position="254"/>
        <end position="281"/>
    </location>
</feature>
<keyword evidence="9" id="KW-0175">Coiled coil</keyword>
<feature type="region of interest" description="Disordered" evidence="10">
    <location>
        <begin position="168"/>
        <end position="194"/>
    </location>
</feature>
<feature type="compositionally biased region" description="Basic and acidic residues" evidence="10">
    <location>
        <begin position="184"/>
        <end position="193"/>
    </location>
</feature>
<feature type="coiled-coil region" evidence="9">
    <location>
        <begin position="396"/>
        <end position="444"/>
    </location>
</feature>
<name>A0A512NC94_9HYPH</name>
<keyword evidence="11" id="KW-0812">Transmembrane</keyword>
<comment type="catalytic activity">
    <reaction evidence="8">
        <text>L-tyrosyl-[protein] + ATP = O-phospho-L-tyrosyl-[protein] + ADP + H(+)</text>
        <dbReference type="Rhea" id="RHEA:10596"/>
        <dbReference type="Rhea" id="RHEA-COMP:10136"/>
        <dbReference type="Rhea" id="RHEA-COMP:20101"/>
        <dbReference type="ChEBI" id="CHEBI:15378"/>
        <dbReference type="ChEBI" id="CHEBI:30616"/>
        <dbReference type="ChEBI" id="CHEBI:46858"/>
        <dbReference type="ChEBI" id="CHEBI:61978"/>
        <dbReference type="ChEBI" id="CHEBI:456216"/>
        <dbReference type="EC" id="2.7.10.2"/>
    </reaction>
</comment>
<sequence length="793" mass="85448">MGSFPRSDQIADDAAINRIVPASESGVLAPVRPSEAPDQLWEWLRLLNRRKALIVGCGLVAVALMALIIAQATPMYKASARLLLDTRTFKVVSTEAALSGVDTMNLGAIQSELEVIQSEFLIGRVVDKLGLANNPDFNGSKPPGFIDSAFAPLRELWATGISTLLAPAPKPQQAQQGQPARSSRAAEESDPRRRAAIGSVAGGLSVTLLGRTYVILITVESPDGAMSARIANALAEAYLADQIDTKNEANRRATEWLEQRLAELRRNLQVAEEAVAAYRRDKGLAGSPEGTVSTQTLSELNGKYVSARTKRIEREARLVALSKASLNPGEIANIAEVSGNTTLAALRIQDVELNRKMAELSATLGDNHPKIMQARNELASVRARFLSETQRITLAVRAELDAAKAEEDELKELVDKAAVVSGTASQYEAEQKQLEREAQSNRTLYESFLTRFKELREQQDIQRADARILAYAQPSGAPSSPNYKTGLMAAFVIGCLLGMAGAVAAEKLDRVFRSAAQVEDATGVGVLGMVPEVKGAAAQRSNVVTHVLENNTSPAGEAIRAVFTAISLGSLDRPPRVIAVTSSTPSEGKTTFVAALGGLLTKMNASRRVLIVDLDLRQARMSAALGLKDRGGTIDDYLMGLKTLEECTKRHDNSGVDYILARPNTPNAPEILESHAMKAALATFSERYDLVILDGPPVMAVSDARIIARLADYTVFIVQWAKTPREVVKTAIAALLGVSSHVGIVINRVNLAKHARYGYGDHGDYYSRYRGYYGSVAEPPAPATRPPLTLAKR</sequence>
<proteinExistence type="inferred from homology"/>
<dbReference type="EC" id="2.7.10.2" evidence="2"/>
<gene>
    <name evidence="14" type="ORF">RSO01_37390</name>
</gene>
<evidence type="ECO:0000256" key="4">
    <source>
        <dbReference type="ARBA" id="ARBA00022741"/>
    </source>
</evidence>
<reference evidence="14 15" key="1">
    <citation type="submission" date="2019-07" db="EMBL/GenBank/DDBJ databases">
        <title>Whole genome shotgun sequence of Reyranella soli NBRC 108950.</title>
        <authorList>
            <person name="Hosoyama A."/>
            <person name="Uohara A."/>
            <person name="Ohji S."/>
            <person name="Ichikawa N."/>
        </authorList>
    </citation>
    <scope>NUCLEOTIDE SEQUENCE [LARGE SCALE GENOMIC DNA]</scope>
    <source>
        <strain evidence="14 15">NBRC 108950</strain>
    </source>
</reference>
<dbReference type="EMBL" id="BKAJ01000066">
    <property type="protein sequence ID" value="GEP56573.1"/>
    <property type="molecule type" value="Genomic_DNA"/>
</dbReference>
<feature type="compositionally biased region" description="Low complexity" evidence="10">
    <location>
        <begin position="171"/>
        <end position="180"/>
    </location>
</feature>
<keyword evidence="7 14" id="KW-0829">Tyrosine-protein kinase</keyword>
<dbReference type="Pfam" id="PF13614">
    <property type="entry name" value="AAA_31"/>
    <property type="match status" value="1"/>
</dbReference>
<dbReference type="Proteomes" id="UP000321058">
    <property type="component" value="Unassembled WGS sequence"/>
</dbReference>
<dbReference type="GO" id="GO:0005886">
    <property type="term" value="C:plasma membrane"/>
    <property type="evidence" value="ECO:0007669"/>
    <property type="project" value="TreeGrafter"/>
</dbReference>
<evidence type="ECO:0000259" key="13">
    <source>
        <dbReference type="Pfam" id="PF13807"/>
    </source>
</evidence>
<evidence type="ECO:0000256" key="1">
    <source>
        <dbReference type="ARBA" id="ARBA00007316"/>
    </source>
</evidence>
<keyword evidence="3" id="KW-0808">Transferase</keyword>
<evidence type="ECO:0000313" key="14">
    <source>
        <dbReference type="EMBL" id="GEP56573.1"/>
    </source>
</evidence>